<gene>
    <name evidence="2" type="ORF">PEVE_00044133</name>
</gene>
<feature type="region of interest" description="Disordered" evidence="1">
    <location>
        <begin position="185"/>
        <end position="224"/>
    </location>
</feature>
<accession>A0ABN8PR09</accession>
<comment type="caution">
    <text evidence="2">The sequence shown here is derived from an EMBL/GenBank/DDBJ whole genome shotgun (WGS) entry which is preliminary data.</text>
</comment>
<feature type="region of interest" description="Disordered" evidence="1">
    <location>
        <begin position="367"/>
        <end position="388"/>
    </location>
</feature>
<keyword evidence="3" id="KW-1185">Reference proteome</keyword>
<dbReference type="Proteomes" id="UP001159427">
    <property type="component" value="Unassembled WGS sequence"/>
</dbReference>
<protein>
    <recommendedName>
        <fullName evidence="4">Tantalus-like domain-containing protein</fullName>
    </recommendedName>
</protein>
<evidence type="ECO:0000313" key="3">
    <source>
        <dbReference type="Proteomes" id="UP001159427"/>
    </source>
</evidence>
<feature type="compositionally biased region" description="Low complexity" evidence="1">
    <location>
        <begin position="373"/>
        <end position="388"/>
    </location>
</feature>
<evidence type="ECO:0000313" key="2">
    <source>
        <dbReference type="EMBL" id="CAH3146891.1"/>
    </source>
</evidence>
<proteinExistence type="predicted"/>
<name>A0ABN8PR09_9CNID</name>
<dbReference type="EMBL" id="CALNXI010000920">
    <property type="protein sequence ID" value="CAH3146891.1"/>
    <property type="molecule type" value="Genomic_DNA"/>
</dbReference>
<evidence type="ECO:0000256" key="1">
    <source>
        <dbReference type="SAM" id="MobiDB-lite"/>
    </source>
</evidence>
<feature type="region of interest" description="Disordered" evidence="1">
    <location>
        <begin position="133"/>
        <end position="160"/>
    </location>
</feature>
<sequence>MLRQEGKQPTLPKVACTPRSRSKKRITREGKNAKKVTTSTETKKENKHRLKHSTGDDMQRIDSGISGLTVKRSLKRRQIESSSQDADLIDISHDFEMLQLRCDDINEDSHSMVAITSRPSSCATLNLDEEHFNRNFEDDSDNENVRGSESGKQRIPAAEYDQKRYSANLGLDNSESPRLQDIKLEQTDKGSNKSENHNITSPNTEKQIDLGRESGPERKTKSKVKTAWELSDKFLLTTDFPADVWDEKKPRKMSLGSRRLSSDMLSESFPPLSLTGFEPRRGSFPSSSLYYSFSSPKMPSELPSLSGRQCKVQLPPSFPCVTPQTHESEPESSTDNLDIIGWEQGQIKTQNDRKLHNNYLDVPIAKQARRQSESSSSRASPNSSPGSHSLMASSEYLAMNAASAEYLAARVVTQLNRAFKETIDESQVEIATRENCVTPNLMPRRHSAVFFRPPTSNYFDEKAKSLNVPSIHEYSKSLPNLYSRGKTKRMFVTFDKDFPNVKIVDLKGKSDLAHKCRRINRRLANEDLMVKAMLEEKVHKKSLIKKWVVSSAEGSDL</sequence>
<feature type="compositionally biased region" description="Basic and acidic residues" evidence="1">
    <location>
        <begin position="133"/>
        <end position="152"/>
    </location>
</feature>
<feature type="region of interest" description="Disordered" evidence="1">
    <location>
        <begin position="1"/>
        <end position="61"/>
    </location>
</feature>
<organism evidence="2 3">
    <name type="scientific">Porites evermanni</name>
    <dbReference type="NCBI Taxonomy" id="104178"/>
    <lineage>
        <taxon>Eukaryota</taxon>
        <taxon>Metazoa</taxon>
        <taxon>Cnidaria</taxon>
        <taxon>Anthozoa</taxon>
        <taxon>Hexacorallia</taxon>
        <taxon>Scleractinia</taxon>
        <taxon>Fungiina</taxon>
        <taxon>Poritidae</taxon>
        <taxon>Porites</taxon>
    </lineage>
</organism>
<feature type="compositionally biased region" description="Basic and acidic residues" evidence="1">
    <location>
        <begin position="206"/>
        <end position="219"/>
    </location>
</feature>
<evidence type="ECO:0008006" key="4">
    <source>
        <dbReference type="Google" id="ProtNLM"/>
    </source>
</evidence>
<feature type="compositionally biased region" description="Basic and acidic residues" evidence="1">
    <location>
        <begin position="185"/>
        <end position="196"/>
    </location>
</feature>
<reference evidence="2 3" key="1">
    <citation type="submission" date="2022-05" db="EMBL/GenBank/DDBJ databases">
        <authorList>
            <consortium name="Genoscope - CEA"/>
            <person name="William W."/>
        </authorList>
    </citation>
    <scope>NUCLEOTIDE SEQUENCE [LARGE SCALE GENOMIC DNA]</scope>
</reference>